<dbReference type="EMBL" id="MU266397">
    <property type="protein sequence ID" value="KAH7925668.1"/>
    <property type="molecule type" value="Genomic_DNA"/>
</dbReference>
<sequence length="195" mass="21080">MSETDEMALAEAWIDKIDARIADLNRDPQHGVFEVRESGNLVAGDLVLCKGEGDSFDADMGGIKPGIWKLVAQDEDEVYLAWVGQGPLPDDLSLVTSLQPSNREETEWQKIGSFSVDSGSSGILDWDTVAEFDDEAGVGREVAMESLMDPNCKLEDRGHAFVVPGGIIIGGNDGGYRIYGRGDDDGIFEIKVTLA</sequence>
<dbReference type="Proteomes" id="UP000790709">
    <property type="component" value="Unassembled WGS sequence"/>
</dbReference>
<keyword evidence="2" id="KW-1185">Reference proteome</keyword>
<reference evidence="1" key="1">
    <citation type="journal article" date="2021" name="New Phytol.">
        <title>Evolutionary innovations through gain and loss of genes in the ectomycorrhizal Boletales.</title>
        <authorList>
            <person name="Wu G."/>
            <person name="Miyauchi S."/>
            <person name="Morin E."/>
            <person name="Kuo A."/>
            <person name="Drula E."/>
            <person name="Varga T."/>
            <person name="Kohler A."/>
            <person name="Feng B."/>
            <person name="Cao Y."/>
            <person name="Lipzen A."/>
            <person name="Daum C."/>
            <person name="Hundley H."/>
            <person name="Pangilinan J."/>
            <person name="Johnson J."/>
            <person name="Barry K."/>
            <person name="LaButti K."/>
            <person name="Ng V."/>
            <person name="Ahrendt S."/>
            <person name="Min B."/>
            <person name="Choi I.G."/>
            <person name="Park H."/>
            <person name="Plett J.M."/>
            <person name="Magnuson J."/>
            <person name="Spatafora J.W."/>
            <person name="Nagy L.G."/>
            <person name="Henrissat B."/>
            <person name="Grigoriev I.V."/>
            <person name="Yang Z.L."/>
            <person name="Xu J."/>
            <person name="Martin F.M."/>
        </authorList>
    </citation>
    <scope>NUCLEOTIDE SEQUENCE</scope>
    <source>
        <strain evidence="1">KUC20120723A-06</strain>
    </source>
</reference>
<proteinExistence type="predicted"/>
<organism evidence="1 2">
    <name type="scientific">Leucogyrophana mollusca</name>
    <dbReference type="NCBI Taxonomy" id="85980"/>
    <lineage>
        <taxon>Eukaryota</taxon>
        <taxon>Fungi</taxon>
        <taxon>Dikarya</taxon>
        <taxon>Basidiomycota</taxon>
        <taxon>Agaricomycotina</taxon>
        <taxon>Agaricomycetes</taxon>
        <taxon>Agaricomycetidae</taxon>
        <taxon>Boletales</taxon>
        <taxon>Boletales incertae sedis</taxon>
        <taxon>Leucogyrophana</taxon>
    </lineage>
</organism>
<gene>
    <name evidence="1" type="ORF">BV22DRAFT_1033710</name>
</gene>
<protein>
    <submittedName>
        <fullName evidence="1">Uncharacterized protein</fullName>
    </submittedName>
</protein>
<evidence type="ECO:0000313" key="1">
    <source>
        <dbReference type="EMBL" id="KAH7925668.1"/>
    </source>
</evidence>
<comment type="caution">
    <text evidence="1">The sequence shown here is derived from an EMBL/GenBank/DDBJ whole genome shotgun (WGS) entry which is preliminary data.</text>
</comment>
<name>A0ACB8BKB9_9AGAM</name>
<accession>A0ACB8BKB9</accession>
<evidence type="ECO:0000313" key="2">
    <source>
        <dbReference type="Proteomes" id="UP000790709"/>
    </source>
</evidence>